<dbReference type="GO" id="GO:0003824">
    <property type="term" value="F:catalytic activity"/>
    <property type="evidence" value="ECO:0007669"/>
    <property type="project" value="InterPro"/>
</dbReference>
<reference evidence="2 3" key="1">
    <citation type="journal article" date="2014" name="BMC Genomics">
        <title>Genome based analysis of type-I polyketide synthase and nonribosomal peptide synthetase gene clusters in seven strains of five representative Nocardia species.</title>
        <authorList>
            <person name="Komaki H."/>
            <person name="Ichikawa N."/>
            <person name="Hosoyama A."/>
            <person name="Takahashi-Nakaguchi A."/>
            <person name="Matsuzawa T."/>
            <person name="Suzuki K."/>
            <person name="Fujita N."/>
            <person name="Gonoi T."/>
        </authorList>
    </citation>
    <scope>NUCLEOTIDE SEQUENCE [LARGE SCALE GENOMIC DNA]</scope>
    <source>
        <strain evidence="2 3">NBRC 15531</strain>
    </source>
</reference>
<comment type="caution">
    <text evidence="2">The sequence shown here is derived from an EMBL/GenBank/DDBJ whole genome shotgun (WGS) entry which is preliminary data.</text>
</comment>
<evidence type="ECO:0000313" key="2">
    <source>
        <dbReference type="EMBL" id="GAD82208.1"/>
    </source>
</evidence>
<dbReference type="Pfam" id="PF12697">
    <property type="entry name" value="Abhydrolase_6"/>
    <property type="match status" value="1"/>
</dbReference>
<dbReference type="SUPFAM" id="SSF53474">
    <property type="entry name" value="alpha/beta-Hydrolases"/>
    <property type="match status" value="1"/>
</dbReference>
<feature type="domain" description="AB hydrolase-1" evidence="1">
    <location>
        <begin position="39"/>
        <end position="271"/>
    </location>
</feature>
<dbReference type="eggNOG" id="COG2267">
    <property type="taxonomic scope" value="Bacteria"/>
</dbReference>
<keyword evidence="3" id="KW-1185">Reference proteome</keyword>
<dbReference type="Proteomes" id="UP000017048">
    <property type="component" value="Unassembled WGS sequence"/>
</dbReference>
<dbReference type="InterPro" id="IPR000073">
    <property type="entry name" value="AB_hydrolase_1"/>
</dbReference>
<dbReference type="Gene3D" id="3.40.50.1820">
    <property type="entry name" value="alpha/beta hydrolase"/>
    <property type="match status" value="1"/>
</dbReference>
<dbReference type="STRING" id="1824.SAMN05444423_105293"/>
<name>U5E758_NOCAS</name>
<dbReference type="InterPro" id="IPR029058">
    <property type="entry name" value="AB_hydrolase_fold"/>
</dbReference>
<dbReference type="PRINTS" id="PR00412">
    <property type="entry name" value="EPOXHYDRLASE"/>
</dbReference>
<dbReference type="AlphaFoldDB" id="U5E758"/>
<sequence>MSNDGHYDTLVVMRDEILRFESPEGVLAYRDTGGTGQPLVLLHAGFVDSGMFAPQLSVLRHRYRVIAPDARGHGESANATQPFRKVDDVAALLRHLHLTSVVAIGVSMGAMTAVEFALEYPHLVTGLIVSGRGIGEPDYREDWSRALIQAQADALARQDLNAWLDAFTRWAVGPYRQPAALDSALLCDLRAMAARTLAKHAATEPDYCVPVADVAPRAPLITVPVLAVDGALDSPELTATVDALLAAVPRGRRTTIDEAGHFPNMEQPTAYNTLVEEFVDQLVAATRHPPEIR</sequence>
<dbReference type="PRINTS" id="PR00111">
    <property type="entry name" value="ABHYDROLASE"/>
</dbReference>
<dbReference type="InterPro" id="IPR050266">
    <property type="entry name" value="AB_hydrolase_sf"/>
</dbReference>
<dbReference type="EMBL" id="BAFO02000008">
    <property type="protein sequence ID" value="GAD82208.1"/>
    <property type="molecule type" value="Genomic_DNA"/>
</dbReference>
<accession>U5E758</accession>
<evidence type="ECO:0000259" key="1">
    <source>
        <dbReference type="Pfam" id="PF12697"/>
    </source>
</evidence>
<dbReference type="InterPro" id="IPR000639">
    <property type="entry name" value="Epox_hydrolase-like"/>
</dbReference>
<evidence type="ECO:0000313" key="3">
    <source>
        <dbReference type="Proteomes" id="UP000017048"/>
    </source>
</evidence>
<dbReference type="PANTHER" id="PTHR43798:SF33">
    <property type="entry name" value="HYDROLASE, PUTATIVE (AFU_ORTHOLOGUE AFUA_2G14860)-RELATED"/>
    <property type="match status" value="1"/>
</dbReference>
<proteinExistence type="predicted"/>
<protein>
    <submittedName>
        <fullName evidence="2">Pimeloyl-CoA synthesis protein</fullName>
    </submittedName>
</protein>
<gene>
    <name evidence="2" type="primary">bioH</name>
    <name evidence="2" type="ORF">NCAST_08_00800</name>
</gene>
<dbReference type="GO" id="GO:0016020">
    <property type="term" value="C:membrane"/>
    <property type="evidence" value="ECO:0007669"/>
    <property type="project" value="TreeGrafter"/>
</dbReference>
<organism evidence="2 3">
    <name type="scientific">Nocardia asteroides NBRC 15531</name>
    <dbReference type="NCBI Taxonomy" id="1110697"/>
    <lineage>
        <taxon>Bacteria</taxon>
        <taxon>Bacillati</taxon>
        <taxon>Actinomycetota</taxon>
        <taxon>Actinomycetes</taxon>
        <taxon>Mycobacteriales</taxon>
        <taxon>Nocardiaceae</taxon>
        <taxon>Nocardia</taxon>
    </lineage>
</organism>
<dbReference type="PANTHER" id="PTHR43798">
    <property type="entry name" value="MONOACYLGLYCEROL LIPASE"/>
    <property type="match status" value="1"/>
</dbReference>